<evidence type="ECO:0000313" key="2">
    <source>
        <dbReference type="Proteomes" id="UP000035642"/>
    </source>
</evidence>
<accession>A0A0K0CX51</accession>
<proteinExistence type="predicted"/>
<reference evidence="3" key="2">
    <citation type="submission" date="2017-02" db="UniProtKB">
        <authorList>
            <consortium name="WormBaseParasite"/>
        </authorList>
    </citation>
    <scope>IDENTIFICATION</scope>
</reference>
<dbReference type="Gene3D" id="3.60.10.10">
    <property type="entry name" value="Endonuclease/exonuclease/phosphatase"/>
    <property type="match status" value="1"/>
</dbReference>
<feature type="domain" description="Endonuclease/exonuclease/phosphatase" evidence="1">
    <location>
        <begin position="6"/>
        <end position="148"/>
    </location>
</feature>
<dbReference type="WBParaSite" id="ACAC_0000210701-mRNA-1">
    <property type="protein sequence ID" value="ACAC_0000210701-mRNA-1"/>
    <property type="gene ID" value="ACAC_0000210701"/>
</dbReference>
<dbReference type="InterPro" id="IPR036691">
    <property type="entry name" value="Endo/exonu/phosph_ase_sf"/>
</dbReference>
<dbReference type="AlphaFoldDB" id="A0A0K0CX51"/>
<evidence type="ECO:0000259" key="1">
    <source>
        <dbReference type="Pfam" id="PF03372"/>
    </source>
</evidence>
<reference evidence="2" key="1">
    <citation type="submission" date="2012-09" db="EMBL/GenBank/DDBJ databases">
        <authorList>
            <person name="Martin A.A."/>
        </authorList>
    </citation>
    <scope>NUCLEOTIDE SEQUENCE</scope>
</reference>
<dbReference type="Proteomes" id="UP000035642">
    <property type="component" value="Unassembled WGS sequence"/>
</dbReference>
<dbReference type="GO" id="GO:0003824">
    <property type="term" value="F:catalytic activity"/>
    <property type="evidence" value="ECO:0007669"/>
    <property type="project" value="InterPro"/>
</dbReference>
<evidence type="ECO:0000313" key="3">
    <source>
        <dbReference type="WBParaSite" id="ACAC_0000210701-mRNA-1"/>
    </source>
</evidence>
<protein>
    <submittedName>
        <fullName evidence="3">Endo/exonuclease/phosphatase domain-containing protein</fullName>
    </submittedName>
</protein>
<dbReference type="InterPro" id="IPR005135">
    <property type="entry name" value="Endo/exonuclease/phosphatase"/>
</dbReference>
<organism evidence="2 3">
    <name type="scientific">Angiostrongylus cantonensis</name>
    <name type="common">Rat lungworm</name>
    <dbReference type="NCBI Taxonomy" id="6313"/>
    <lineage>
        <taxon>Eukaryota</taxon>
        <taxon>Metazoa</taxon>
        <taxon>Ecdysozoa</taxon>
        <taxon>Nematoda</taxon>
        <taxon>Chromadorea</taxon>
        <taxon>Rhabditida</taxon>
        <taxon>Rhabditina</taxon>
        <taxon>Rhabditomorpha</taxon>
        <taxon>Strongyloidea</taxon>
        <taxon>Metastrongylidae</taxon>
        <taxon>Angiostrongylus</taxon>
    </lineage>
</organism>
<dbReference type="SUPFAM" id="SSF56219">
    <property type="entry name" value="DNase I-like"/>
    <property type="match status" value="1"/>
</dbReference>
<dbReference type="Pfam" id="PF03372">
    <property type="entry name" value="Exo_endo_phos"/>
    <property type="match status" value="1"/>
</dbReference>
<keyword evidence="2" id="KW-1185">Reference proteome</keyword>
<name>A0A0K0CX51_ANGCA</name>
<sequence length="210" mass="23630">MVTICTYNARTLASESSIEDLLMQARMIRYDVIGLAETRRRHPFNAVYDTGEELFPGTCDSRGVGGVGVLVNTSLSMNIDSFEQLTTRIGRLRLKRCGSTTALTIFVVYAPASNYDEEEVEAFYMDLERFYREDHTFFKVIIGDLNAKIGPRSSSKESHIGTHALEWNEQGERLSEFIMATKPSMVTRNSRSLTVNAARRNLPVESAITK</sequence>